<feature type="domain" description="PNPLA" evidence="5">
    <location>
        <begin position="1"/>
        <end position="54"/>
    </location>
</feature>
<evidence type="ECO:0000256" key="2">
    <source>
        <dbReference type="ARBA" id="ARBA00022963"/>
    </source>
</evidence>
<dbReference type="GO" id="GO:0046486">
    <property type="term" value="P:glycerolipid metabolic process"/>
    <property type="evidence" value="ECO:0007669"/>
    <property type="project" value="UniProtKB-ARBA"/>
</dbReference>
<feature type="short sequence motif" description="DGA/G" evidence="4">
    <location>
        <begin position="41"/>
        <end position="43"/>
    </location>
</feature>
<organism evidence="6 7">
    <name type="scientific">Aureobasidium melanogenum</name>
    <name type="common">Aureobasidium pullulans var. melanogenum</name>
    <dbReference type="NCBI Taxonomy" id="46634"/>
    <lineage>
        <taxon>Eukaryota</taxon>
        <taxon>Fungi</taxon>
        <taxon>Dikarya</taxon>
        <taxon>Ascomycota</taxon>
        <taxon>Pezizomycotina</taxon>
        <taxon>Dothideomycetes</taxon>
        <taxon>Dothideomycetidae</taxon>
        <taxon>Dothideales</taxon>
        <taxon>Saccotheciaceae</taxon>
        <taxon>Aureobasidium</taxon>
    </lineage>
</organism>
<evidence type="ECO:0000259" key="5">
    <source>
        <dbReference type="PROSITE" id="PS51635"/>
    </source>
</evidence>
<dbReference type="AlphaFoldDB" id="A0A9P8G7K6"/>
<keyword evidence="3" id="KW-0443">Lipid metabolism</keyword>
<evidence type="ECO:0000313" key="6">
    <source>
        <dbReference type="EMBL" id="KAH0212350.1"/>
    </source>
</evidence>
<dbReference type="GO" id="GO:0047499">
    <property type="term" value="F:calcium-independent phospholipase A2 activity"/>
    <property type="evidence" value="ECO:0007669"/>
    <property type="project" value="TreeGrafter"/>
</dbReference>
<dbReference type="SUPFAM" id="SSF52151">
    <property type="entry name" value="FabD/lysophospholipase-like"/>
    <property type="match status" value="1"/>
</dbReference>
<reference evidence="6" key="1">
    <citation type="journal article" date="2021" name="J Fungi (Basel)">
        <title>Virulence traits and population genomics of the black yeast Aureobasidium melanogenum.</title>
        <authorList>
            <person name="Cernosa A."/>
            <person name="Sun X."/>
            <person name="Gostincar C."/>
            <person name="Fang C."/>
            <person name="Gunde-Cimerman N."/>
            <person name="Song Z."/>
        </authorList>
    </citation>
    <scope>NUCLEOTIDE SEQUENCE</scope>
    <source>
        <strain evidence="6">EXF-8016</strain>
    </source>
</reference>
<evidence type="ECO:0000256" key="3">
    <source>
        <dbReference type="ARBA" id="ARBA00023098"/>
    </source>
</evidence>
<comment type="caution">
    <text evidence="6">The sequence shown here is derived from an EMBL/GenBank/DDBJ whole genome shotgun (WGS) entry which is preliminary data.</text>
</comment>
<dbReference type="PROSITE" id="PS51635">
    <property type="entry name" value="PNPLA"/>
    <property type="match status" value="1"/>
</dbReference>
<evidence type="ECO:0000256" key="1">
    <source>
        <dbReference type="ARBA" id="ARBA00022801"/>
    </source>
</evidence>
<keyword evidence="1" id="KW-0378">Hydrolase</keyword>
<accession>A0A9P8G7K6</accession>
<proteinExistence type="predicted"/>
<dbReference type="Pfam" id="PF01734">
    <property type="entry name" value="Patatin"/>
    <property type="match status" value="1"/>
</dbReference>
<keyword evidence="2" id="KW-0442">Lipid degradation</keyword>
<dbReference type="Gene3D" id="3.40.1090.10">
    <property type="entry name" value="Cytosolic phospholipase A2 catalytic domain"/>
    <property type="match status" value="1"/>
</dbReference>
<dbReference type="GO" id="GO:0019369">
    <property type="term" value="P:arachidonate metabolic process"/>
    <property type="evidence" value="ECO:0007669"/>
    <property type="project" value="TreeGrafter"/>
</dbReference>
<reference evidence="6" key="2">
    <citation type="submission" date="2021-08" db="EMBL/GenBank/DDBJ databases">
        <authorList>
            <person name="Gostincar C."/>
            <person name="Sun X."/>
            <person name="Song Z."/>
            <person name="Gunde-Cimerman N."/>
        </authorList>
    </citation>
    <scope>NUCLEOTIDE SEQUENCE</scope>
    <source>
        <strain evidence="6">EXF-8016</strain>
    </source>
</reference>
<evidence type="ECO:0000313" key="7">
    <source>
        <dbReference type="Proteomes" id="UP000767238"/>
    </source>
</evidence>
<dbReference type="GO" id="GO:0016020">
    <property type="term" value="C:membrane"/>
    <property type="evidence" value="ECO:0007669"/>
    <property type="project" value="TreeGrafter"/>
</dbReference>
<protein>
    <recommendedName>
        <fullName evidence="5">PNPLA domain-containing protein</fullName>
    </recommendedName>
</protein>
<dbReference type="InterPro" id="IPR002641">
    <property type="entry name" value="PNPLA_dom"/>
</dbReference>
<dbReference type="InterPro" id="IPR016035">
    <property type="entry name" value="Acyl_Trfase/lysoPLipase"/>
</dbReference>
<dbReference type="PANTHER" id="PTHR24185">
    <property type="entry name" value="CALCIUM-INDEPENDENT PHOSPHOLIPASE A2-GAMMA"/>
    <property type="match status" value="1"/>
</dbReference>
<feature type="non-terminal residue" evidence="6">
    <location>
        <position position="1"/>
    </location>
</feature>
<comment type="caution">
    <text evidence="4">Lacks conserved residue(s) required for the propagation of feature annotation.</text>
</comment>
<sequence length="220" mass="24466">MRSYDGPFRIDGLTIWQASRATSAAPTFFERLEIGTNEFIDGGMGSNNPSKALFNETQRLFKQDHDRTLACIISIGTGVPKRIDLAKLDGFGLTYIKDLVKALSGMATDCQEIAEEMTAVFKATPSVYIRFDVEQGLQVVRIKSYEDLNIIRANTQSYLIKDAQQEKLTLAAKSLTSEGPGTRQCIELSQIPPLTKRFFGRQNVLEDLHETLGTGSEHVK</sequence>
<dbReference type="GO" id="GO:0016042">
    <property type="term" value="P:lipid catabolic process"/>
    <property type="evidence" value="ECO:0007669"/>
    <property type="project" value="UniProtKB-KW"/>
</dbReference>
<gene>
    <name evidence="6" type="ORF">KCV03_g9380</name>
</gene>
<name>A0A9P8G7K6_AURME</name>
<dbReference type="EMBL" id="JAHFYH010000118">
    <property type="protein sequence ID" value="KAH0212350.1"/>
    <property type="molecule type" value="Genomic_DNA"/>
</dbReference>
<dbReference type="PANTHER" id="PTHR24185:SF1">
    <property type="entry name" value="CALCIUM-INDEPENDENT PHOSPHOLIPASE A2-GAMMA"/>
    <property type="match status" value="1"/>
</dbReference>
<evidence type="ECO:0000256" key="4">
    <source>
        <dbReference type="PROSITE-ProRule" id="PRU01161"/>
    </source>
</evidence>
<dbReference type="Proteomes" id="UP000767238">
    <property type="component" value="Unassembled WGS sequence"/>
</dbReference>